<feature type="transmembrane region" description="Helical" evidence="8">
    <location>
        <begin position="172"/>
        <end position="190"/>
    </location>
</feature>
<dbReference type="InterPro" id="IPR039309">
    <property type="entry name" value="BT1"/>
</dbReference>
<protein>
    <submittedName>
        <fullName evidence="9">G2490 protein</fullName>
    </submittedName>
</protein>
<gene>
    <name evidence="9" type="primary">g2490</name>
    <name evidence="9" type="ORF">VP750_LOCUS2126</name>
</gene>
<sequence>MGLEPSPELLAVSVAYFVQGVKMSLGTLTESYYMKDDLLFDPPAADTFKAIAHIPWMIKPLYGFVTDTLPIMGRRRRPYLIICGLSGFLAFGLLSILPPLAGTALLFMTLGELAIAFSDVVIDGVVVECSRGEDQATAGSLQSICWGSQAIGKLSSAYTSGWLVARVGARPALGLMAFFPLLMCFTSGLISEQRQDYAALTKAEDPPSVNDPSSESSGGSTLDRLREQLWTLWHAILQPEILLPAAFIFLWQAGPTSKGSFFFFYTNELGFSPEFVGSIQLLDGVAQLAGVYLFNTFLRKVELRRLFFNLTLIGVAAGFTQLLLVTGVNRQLGINDKVFVLFDSVLLTGLGRIALMPALVLAAKVCPEGVEATLYAALMSISNASGGVSELLGAALSKLLGITAHEFANMTWLVLICTLSSLLPLPFLRLVPDISEHTAIPTTEH</sequence>
<dbReference type="CDD" id="cd17484">
    <property type="entry name" value="MFS_FBT"/>
    <property type="match status" value="1"/>
</dbReference>
<dbReference type="PANTHER" id="PTHR31585:SF0">
    <property type="entry name" value="FOLATE-BIOPTERIN TRANSPORTER 1, CHLOROPLASTIC"/>
    <property type="match status" value="1"/>
</dbReference>
<name>A0ABP1FSK7_9CHLO</name>
<accession>A0ABP1FSK7</accession>
<evidence type="ECO:0000256" key="4">
    <source>
        <dbReference type="ARBA" id="ARBA00022692"/>
    </source>
</evidence>
<feature type="transmembrane region" description="Helical" evidence="8">
    <location>
        <begin position="374"/>
        <end position="395"/>
    </location>
</feature>
<feature type="transmembrane region" description="Helical" evidence="8">
    <location>
        <begin position="338"/>
        <end position="362"/>
    </location>
</feature>
<keyword evidence="10" id="KW-1185">Reference proteome</keyword>
<dbReference type="PANTHER" id="PTHR31585">
    <property type="entry name" value="FOLATE-BIOPTERIN TRANSPORTER 1, CHLOROPLASTIC"/>
    <property type="match status" value="1"/>
</dbReference>
<evidence type="ECO:0000256" key="6">
    <source>
        <dbReference type="ARBA" id="ARBA00023136"/>
    </source>
</evidence>
<dbReference type="SUPFAM" id="SSF103473">
    <property type="entry name" value="MFS general substrate transporter"/>
    <property type="match status" value="1"/>
</dbReference>
<keyword evidence="4 8" id="KW-0812">Transmembrane</keyword>
<feature type="transmembrane region" description="Helical" evidence="8">
    <location>
        <begin position="306"/>
        <end position="326"/>
    </location>
</feature>
<evidence type="ECO:0000256" key="5">
    <source>
        <dbReference type="ARBA" id="ARBA00022989"/>
    </source>
</evidence>
<keyword evidence="6 8" id="KW-0472">Membrane</keyword>
<feature type="transmembrane region" description="Helical" evidence="8">
    <location>
        <begin position="79"/>
        <end position="101"/>
    </location>
</feature>
<feature type="compositionally biased region" description="Polar residues" evidence="7">
    <location>
        <begin position="210"/>
        <end position="220"/>
    </location>
</feature>
<keyword evidence="3" id="KW-0813">Transport</keyword>
<feature type="transmembrane region" description="Helical" evidence="8">
    <location>
        <begin position="274"/>
        <end position="294"/>
    </location>
</feature>
<evidence type="ECO:0000256" key="8">
    <source>
        <dbReference type="SAM" id="Phobius"/>
    </source>
</evidence>
<proteinExistence type="inferred from homology"/>
<dbReference type="EMBL" id="CAXHTA020000003">
    <property type="protein sequence ID" value="CAL5220467.1"/>
    <property type="molecule type" value="Genomic_DNA"/>
</dbReference>
<evidence type="ECO:0000313" key="10">
    <source>
        <dbReference type="Proteomes" id="UP001497392"/>
    </source>
</evidence>
<comment type="similarity">
    <text evidence="2">Belongs to the major facilitator superfamily. Folate-biopterin transporter (TC 2.A.71) family.</text>
</comment>
<dbReference type="Pfam" id="PF03092">
    <property type="entry name" value="BT1"/>
    <property type="match status" value="1"/>
</dbReference>
<evidence type="ECO:0000256" key="1">
    <source>
        <dbReference type="ARBA" id="ARBA00004141"/>
    </source>
</evidence>
<organism evidence="9 10">
    <name type="scientific">Coccomyxa viridis</name>
    <dbReference type="NCBI Taxonomy" id="1274662"/>
    <lineage>
        <taxon>Eukaryota</taxon>
        <taxon>Viridiplantae</taxon>
        <taxon>Chlorophyta</taxon>
        <taxon>core chlorophytes</taxon>
        <taxon>Trebouxiophyceae</taxon>
        <taxon>Trebouxiophyceae incertae sedis</taxon>
        <taxon>Coccomyxaceae</taxon>
        <taxon>Coccomyxa</taxon>
    </lineage>
</organism>
<feature type="transmembrane region" description="Helical" evidence="8">
    <location>
        <begin position="407"/>
        <end position="428"/>
    </location>
</feature>
<evidence type="ECO:0000313" key="9">
    <source>
        <dbReference type="EMBL" id="CAL5220467.1"/>
    </source>
</evidence>
<evidence type="ECO:0000256" key="2">
    <source>
        <dbReference type="ARBA" id="ARBA00007015"/>
    </source>
</evidence>
<reference evidence="9 10" key="1">
    <citation type="submission" date="2024-06" db="EMBL/GenBank/DDBJ databases">
        <authorList>
            <person name="Kraege A."/>
            <person name="Thomma B."/>
        </authorList>
    </citation>
    <scope>NUCLEOTIDE SEQUENCE [LARGE SCALE GENOMIC DNA]</scope>
</reference>
<evidence type="ECO:0000256" key="3">
    <source>
        <dbReference type="ARBA" id="ARBA00022448"/>
    </source>
</evidence>
<dbReference type="InterPro" id="IPR004324">
    <property type="entry name" value="FBT"/>
</dbReference>
<evidence type="ECO:0000256" key="7">
    <source>
        <dbReference type="SAM" id="MobiDB-lite"/>
    </source>
</evidence>
<dbReference type="Gene3D" id="1.20.1250.20">
    <property type="entry name" value="MFS general substrate transporter like domains"/>
    <property type="match status" value="1"/>
</dbReference>
<dbReference type="InterPro" id="IPR036259">
    <property type="entry name" value="MFS_trans_sf"/>
</dbReference>
<feature type="region of interest" description="Disordered" evidence="7">
    <location>
        <begin position="201"/>
        <end position="221"/>
    </location>
</feature>
<dbReference type="NCBIfam" id="TIGR00788">
    <property type="entry name" value="fbt"/>
    <property type="match status" value="1"/>
</dbReference>
<keyword evidence="5 8" id="KW-1133">Transmembrane helix</keyword>
<comment type="subcellular location">
    <subcellularLocation>
        <location evidence="1">Membrane</location>
        <topology evidence="1">Multi-pass membrane protein</topology>
    </subcellularLocation>
</comment>
<feature type="transmembrane region" description="Helical" evidence="8">
    <location>
        <begin position="232"/>
        <end position="254"/>
    </location>
</feature>
<comment type="caution">
    <text evidence="9">The sequence shown here is derived from an EMBL/GenBank/DDBJ whole genome shotgun (WGS) entry which is preliminary data.</text>
</comment>
<dbReference type="Proteomes" id="UP001497392">
    <property type="component" value="Unassembled WGS sequence"/>
</dbReference>